<evidence type="ECO:0000313" key="7">
    <source>
        <dbReference type="Proteomes" id="UP000031056"/>
    </source>
</evidence>
<dbReference type="GeneID" id="26262234"/>
<keyword evidence="3" id="KW-0375">Hydrogen ion transport</keyword>
<name>A0A0B2UDE7_9MICR</name>
<comment type="caution">
    <text evidence="6">The sequence shown here is derived from an EMBL/GenBank/DDBJ whole genome shotgun (WGS) entry which is preliminary data.</text>
</comment>
<evidence type="ECO:0000313" key="6">
    <source>
        <dbReference type="EMBL" id="KHN69096.1"/>
    </source>
</evidence>
<sequence length="375" mass="43545">MFLDKLEAKIKDSISESTHTECMKTFNEIRCLGAKETMALLLSSEDTAFSVLSSSPEVLNEDELIGLLFCSSSYSRYKSAEILTRMYANKAHRKEYLSFFKQMLKDNASYDEGNYLLCLLIDFLSYKSNSEFSVDSRKLDLMSSRMFKDILNVFVFVKEVQYNALMIVLIASYSEECVQKMDKLIDDVVVVMKDKTREKILRVCYAIIANILDQGYVFSPGRFNYICRCTELVLESGYGDVDLIADLKKVKSKIMQNRETFCIRNYLNELFSGRFEDSEYHHREDFWTANLEMLMKNKVEIIKVLKKYLKSNNPSWICLACNDIFQMAKVSPDINVLLNKYQVREVLFGLVHSEDDDVKFHAIQALYMCISSEWS</sequence>
<dbReference type="Gene3D" id="1.25.10.10">
    <property type="entry name" value="Leucine-rich Repeat Variant"/>
    <property type="match status" value="1"/>
</dbReference>
<dbReference type="AlphaFoldDB" id="A0A0B2UDE7"/>
<dbReference type="GO" id="GO:0046961">
    <property type="term" value="F:proton-transporting ATPase activity, rotational mechanism"/>
    <property type="evidence" value="ECO:0007669"/>
    <property type="project" value="InterPro"/>
</dbReference>
<dbReference type="InParanoid" id="A0A0B2UDE7"/>
<dbReference type="STRING" id="1354746.A0A0B2UDE7"/>
<gene>
    <name evidence="6" type="ORF">M896_090200</name>
</gene>
<dbReference type="InterPro" id="IPR016024">
    <property type="entry name" value="ARM-type_fold"/>
</dbReference>
<keyword evidence="4" id="KW-0406">Ion transport</keyword>
<keyword evidence="2" id="KW-0813">Transport</keyword>
<feature type="domain" description="ATPase V1 complex subunit H C-terminal" evidence="5">
    <location>
        <begin position="264"/>
        <end position="374"/>
    </location>
</feature>
<proteinExistence type="inferred from homology"/>
<dbReference type="InterPro" id="IPR011987">
    <property type="entry name" value="ATPase_V1-cplx_hsu_C"/>
</dbReference>
<comment type="similarity">
    <text evidence="1">Belongs to the V-ATPase H subunit family.</text>
</comment>
<protein>
    <submittedName>
        <fullName evidence="6">Subunit H of vacuolar H+-ATPase V1</fullName>
    </submittedName>
</protein>
<dbReference type="GO" id="GO:0000221">
    <property type="term" value="C:vacuolar proton-transporting V-type ATPase, V1 domain"/>
    <property type="evidence" value="ECO:0007669"/>
    <property type="project" value="InterPro"/>
</dbReference>
<evidence type="ECO:0000256" key="3">
    <source>
        <dbReference type="ARBA" id="ARBA00022781"/>
    </source>
</evidence>
<reference evidence="6 7" key="1">
    <citation type="journal article" date="2014" name="MBio">
        <title>The Ordospora colligata genome; evolution of extreme reduction in microsporidia and host-to-parasite horizontal gene transfer.</title>
        <authorList>
            <person name="Pombert J.-F."/>
            <person name="Haag K.L."/>
            <person name="Beidas S."/>
            <person name="Ebert D."/>
            <person name="Keeling P.J."/>
        </authorList>
    </citation>
    <scope>NUCLEOTIDE SEQUENCE [LARGE SCALE GENOMIC DNA]</scope>
    <source>
        <strain evidence="6 7">OC4</strain>
    </source>
</reference>
<dbReference type="PANTHER" id="PTHR10698:SF0">
    <property type="entry name" value="V-TYPE PROTON ATPASE SUBUNIT H"/>
    <property type="match status" value="1"/>
</dbReference>
<evidence type="ECO:0000256" key="4">
    <source>
        <dbReference type="ARBA" id="ARBA00023065"/>
    </source>
</evidence>
<dbReference type="PANTHER" id="PTHR10698">
    <property type="entry name" value="V-TYPE PROTON ATPASE SUBUNIT H"/>
    <property type="match status" value="1"/>
</dbReference>
<dbReference type="InterPro" id="IPR004908">
    <property type="entry name" value="ATPase_V1-cplx_hsu"/>
</dbReference>
<dbReference type="Proteomes" id="UP000031056">
    <property type="component" value="Unassembled WGS sequence"/>
</dbReference>
<keyword evidence="7" id="KW-1185">Reference proteome</keyword>
<dbReference type="VEuPathDB" id="MicrosporidiaDB:M896_090200"/>
<dbReference type="RefSeq" id="XP_014563138.1">
    <property type="nucleotide sequence ID" value="XM_014707652.1"/>
</dbReference>
<evidence type="ECO:0000256" key="1">
    <source>
        <dbReference type="ARBA" id="ARBA00008613"/>
    </source>
</evidence>
<dbReference type="EMBL" id="JOKQ01000009">
    <property type="protein sequence ID" value="KHN69096.1"/>
    <property type="molecule type" value="Genomic_DNA"/>
</dbReference>
<organism evidence="6 7">
    <name type="scientific">Ordospora colligata OC4</name>
    <dbReference type="NCBI Taxonomy" id="1354746"/>
    <lineage>
        <taxon>Eukaryota</taxon>
        <taxon>Fungi</taxon>
        <taxon>Fungi incertae sedis</taxon>
        <taxon>Microsporidia</taxon>
        <taxon>Ordosporidae</taxon>
        <taxon>Ordospora</taxon>
    </lineage>
</organism>
<dbReference type="InterPro" id="IPR011989">
    <property type="entry name" value="ARM-like"/>
</dbReference>
<evidence type="ECO:0000259" key="5">
    <source>
        <dbReference type="Pfam" id="PF11698"/>
    </source>
</evidence>
<dbReference type="Gene3D" id="1.25.40.150">
    <property type="entry name" value="V-type ATPase, subunit H, C-terminal domain"/>
    <property type="match status" value="1"/>
</dbReference>
<accession>A0A0B2UDE7</accession>
<dbReference type="HOGENOM" id="CLU_713772_0_0_1"/>
<dbReference type="OrthoDB" id="10263554at2759"/>
<evidence type="ECO:0000256" key="2">
    <source>
        <dbReference type="ARBA" id="ARBA00022448"/>
    </source>
</evidence>
<dbReference type="InterPro" id="IPR038497">
    <property type="entry name" value="ATPase_V1-cplx_hsu_C_sf"/>
</dbReference>
<dbReference type="Pfam" id="PF03224">
    <property type="entry name" value="V-ATPase_H_N"/>
    <property type="match status" value="1"/>
</dbReference>
<dbReference type="SUPFAM" id="SSF48371">
    <property type="entry name" value="ARM repeat"/>
    <property type="match status" value="1"/>
</dbReference>
<dbReference type="Pfam" id="PF11698">
    <property type="entry name" value="V-ATPase_H_C"/>
    <property type="match status" value="1"/>
</dbReference>